<protein>
    <recommendedName>
        <fullName evidence="4">LXG domain-containing protein</fullName>
    </recommendedName>
</protein>
<proteinExistence type="predicted"/>
<evidence type="ECO:0000313" key="3">
    <source>
        <dbReference type="Proteomes" id="UP000811492"/>
    </source>
</evidence>
<comment type="caution">
    <text evidence="2">The sequence shown here is derived from an EMBL/GenBank/DDBJ whole genome shotgun (WGS) entry which is preliminary data.</text>
</comment>
<keyword evidence="1" id="KW-0175">Coiled coil</keyword>
<dbReference type="InterPro" id="IPR036689">
    <property type="entry name" value="ESAT-6-like_sf"/>
</dbReference>
<dbReference type="EMBL" id="JAFEVO010000001">
    <property type="protein sequence ID" value="MBS3182756.1"/>
    <property type="molecule type" value="Genomic_DNA"/>
</dbReference>
<sequence length="350" mass="38377">MSTQWTDEDPGAGSTASLENLASKFSSMSAELEMGRGDVANSLEVFSDYWSGLAASAAQERVSAIQVRAETLEEAAAAAKRALNAYIDELEAIQPLANDQIAIREHAKEQVREIAFELSALPVTGDHFQDTEKRNDLEMRLREAHDSEEHALGRVLDLAKRRQAADHALLETLRAVLADGWVLPTGAFPSDRSWEQQVFYEYDMGHSLGVSTDEYTAQELMDLFKKHPTEIFPFVVTGDSAEFRDGAVFELSETLFFFKGGIDTGRVVVNTTDTSVKFTVISDNYFDGPGSTIEFSIVEKGGQFTLRKVANAEKAQAGVAQLAPGGAYLSWSLQAANFKNVIRKYGAGNQ</sequence>
<dbReference type="RefSeq" id="WP_211649753.1">
    <property type="nucleotide sequence ID" value="NZ_JAFEVO010000001.1"/>
</dbReference>
<name>A0ABS5M727_9MICO</name>
<evidence type="ECO:0000256" key="1">
    <source>
        <dbReference type="SAM" id="Coils"/>
    </source>
</evidence>
<evidence type="ECO:0008006" key="4">
    <source>
        <dbReference type="Google" id="ProtNLM"/>
    </source>
</evidence>
<feature type="coiled-coil region" evidence="1">
    <location>
        <begin position="55"/>
        <end position="89"/>
    </location>
</feature>
<dbReference type="SUPFAM" id="SSF140453">
    <property type="entry name" value="EsxAB dimer-like"/>
    <property type="match status" value="1"/>
</dbReference>
<evidence type="ECO:0000313" key="2">
    <source>
        <dbReference type="EMBL" id="MBS3182756.1"/>
    </source>
</evidence>
<dbReference type="Proteomes" id="UP000811492">
    <property type="component" value="Unassembled WGS sequence"/>
</dbReference>
<organism evidence="2 3">
    <name type="scientific">Leucobacter manosquensis</name>
    <dbReference type="NCBI Taxonomy" id="2810611"/>
    <lineage>
        <taxon>Bacteria</taxon>
        <taxon>Bacillati</taxon>
        <taxon>Actinomycetota</taxon>
        <taxon>Actinomycetes</taxon>
        <taxon>Micrococcales</taxon>
        <taxon>Microbacteriaceae</taxon>
        <taxon>Leucobacter</taxon>
    </lineage>
</organism>
<gene>
    <name evidence="2" type="ORF">JSQ98_11235</name>
</gene>
<keyword evidence="3" id="KW-1185">Reference proteome</keyword>
<accession>A0ABS5M727</accession>
<reference evidence="2 3" key="1">
    <citation type="submission" date="2021-02" db="EMBL/GenBank/DDBJ databases">
        <title>Draft genome and description of Leucobacter sp nov strain Marseille-Q4368.</title>
        <authorList>
            <person name="Boxberger M."/>
            <person name="La Scola B."/>
        </authorList>
    </citation>
    <scope>NUCLEOTIDE SEQUENCE [LARGE SCALE GENOMIC DNA]</scope>
    <source>
        <strain evidence="2 3">Marseille-Q4368</strain>
    </source>
</reference>